<evidence type="ECO:0000256" key="13">
    <source>
        <dbReference type="SAM" id="MobiDB-lite"/>
    </source>
</evidence>
<comment type="subcellular location">
    <subcellularLocation>
        <location evidence="1">Cell membrane</location>
        <topology evidence="1">Lipid-anchor</topology>
    </subcellularLocation>
</comment>
<dbReference type="InterPro" id="IPR001461">
    <property type="entry name" value="Aspartic_peptidase_A1"/>
</dbReference>
<dbReference type="PRINTS" id="PR00792">
    <property type="entry name" value="PEPSIN"/>
</dbReference>
<feature type="active site" evidence="11">
    <location>
        <position position="119"/>
    </location>
</feature>
<evidence type="ECO:0000256" key="6">
    <source>
        <dbReference type="ARBA" id="ARBA00022750"/>
    </source>
</evidence>
<keyword evidence="6 12" id="KW-0064">Aspartyl protease</keyword>
<dbReference type="CDD" id="cd05471">
    <property type="entry name" value="pepsin_like"/>
    <property type="match status" value="1"/>
</dbReference>
<reference evidence="16" key="1">
    <citation type="journal article" date="2022" name="Cell">
        <title>Repeat-based holocentromeres influence genome architecture and karyotype evolution.</title>
        <authorList>
            <person name="Hofstatter P.G."/>
            <person name="Thangavel G."/>
            <person name="Lux T."/>
            <person name="Neumann P."/>
            <person name="Vondrak T."/>
            <person name="Novak P."/>
            <person name="Zhang M."/>
            <person name="Costa L."/>
            <person name="Castellani M."/>
            <person name="Scott A."/>
            <person name="Toegelov H."/>
            <person name="Fuchs J."/>
            <person name="Mata-Sucre Y."/>
            <person name="Dias Y."/>
            <person name="Vanzela A.L.L."/>
            <person name="Huettel B."/>
            <person name="Almeida C.C.S."/>
            <person name="Simkova H."/>
            <person name="Souza G."/>
            <person name="Pedrosa-Harand A."/>
            <person name="Macas J."/>
            <person name="Mayer K.F.X."/>
            <person name="Houben A."/>
            <person name="Marques A."/>
        </authorList>
    </citation>
    <scope>NUCLEOTIDE SEQUENCE</scope>
    <source>
        <strain evidence="16">RhyBre1mFocal</strain>
    </source>
</reference>
<evidence type="ECO:0000256" key="4">
    <source>
        <dbReference type="ARBA" id="ARBA00022670"/>
    </source>
</evidence>
<evidence type="ECO:0000256" key="3">
    <source>
        <dbReference type="ARBA" id="ARBA00022475"/>
    </source>
</evidence>
<proteinExistence type="inferred from homology"/>
<evidence type="ECO:0000259" key="15">
    <source>
        <dbReference type="PROSITE" id="PS51767"/>
    </source>
</evidence>
<keyword evidence="8" id="KW-0472">Membrane</keyword>
<evidence type="ECO:0000256" key="2">
    <source>
        <dbReference type="ARBA" id="ARBA00007447"/>
    </source>
</evidence>
<dbReference type="OrthoDB" id="2747330at2759"/>
<evidence type="ECO:0000256" key="8">
    <source>
        <dbReference type="ARBA" id="ARBA00023136"/>
    </source>
</evidence>
<evidence type="ECO:0000256" key="14">
    <source>
        <dbReference type="SAM" id="SignalP"/>
    </source>
</evidence>
<dbReference type="InterPro" id="IPR034164">
    <property type="entry name" value="Pepsin-like_dom"/>
</dbReference>
<dbReference type="Pfam" id="PF14541">
    <property type="entry name" value="TAXi_C"/>
    <property type="match status" value="1"/>
</dbReference>
<name>A0A9Q0CLP9_9POAL</name>
<dbReference type="Proteomes" id="UP001151287">
    <property type="component" value="Unassembled WGS sequence"/>
</dbReference>
<keyword evidence="17" id="KW-1185">Reference proteome</keyword>
<evidence type="ECO:0000256" key="9">
    <source>
        <dbReference type="ARBA" id="ARBA00023180"/>
    </source>
</evidence>
<dbReference type="Gene3D" id="2.40.70.10">
    <property type="entry name" value="Acid Proteases"/>
    <property type="match status" value="2"/>
</dbReference>
<protein>
    <recommendedName>
        <fullName evidence="15">Peptidase A1 domain-containing protein</fullName>
    </recommendedName>
</protein>
<dbReference type="PROSITE" id="PS51767">
    <property type="entry name" value="PEPTIDASE_A1"/>
    <property type="match status" value="1"/>
</dbReference>
<keyword evidence="3" id="KW-1003">Cell membrane</keyword>
<feature type="domain" description="Peptidase A1" evidence="15">
    <location>
        <begin position="101"/>
        <end position="452"/>
    </location>
</feature>
<dbReference type="AlphaFoldDB" id="A0A9Q0CLP9"/>
<dbReference type="InterPro" id="IPR032861">
    <property type="entry name" value="TAXi_N"/>
</dbReference>
<dbReference type="GO" id="GO:0005886">
    <property type="term" value="C:plasma membrane"/>
    <property type="evidence" value="ECO:0007669"/>
    <property type="project" value="UniProtKB-SubCell"/>
</dbReference>
<feature type="region of interest" description="Disordered" evidence="13">
    <location>
        <begin position="462"/>
        <end position="509"/>
    </location>
</feature>
<feature type="chain" id="PRO_5040428847" description="Peptidase A1 domain-containing protein" evidence="14">
    <location>
        <begin position="23"/>
        <end position="535"/>
    </location>
</feature>
<dbReference type="PANTHER" id="PTHR13683">
    <property type="entry name" value="ASPARTYL PROTEASES"/>
    <property type="match status" value="1"/>
</dbReference>
<dbReference type="PANTHER" id="PTHR13683:SF743">
    <property type="entry name" value="ASPARTIC PROTEINASE-LIKE PROTEIN 1"/>
    <property type="match status" value="1"/>
</dbReference>
<evidence type="ECO:0000256" key="7">
    <source>
        <dbReference type="ARBA" id="ARBA00022801"/>
    </source>
</evidence>
<evidence type="ECO:0000256" key="10">
    <source>
        <dbReference type="ARBA" id="ARBA00023288"/>
    </source>
</evidence>
<dbReference type="FunFam" id="2.40.70.10:FF:000012">
    <property type="entry name" value="Aspartyl protease family protein 1"/>
    <property type="match status" value="1"/>
</dbReference>
<dbReference type="Pfam" id="PF14543">
    <property type="entry name" value="TAXi_N"/>
    <property type="match status" value="1"/>
</dbReference>
<evidence type="ECO:0000256" key="11">
    <source>
        <dbReference type="PIRSR" id="PIRSR601461-1"/>
    </source>
</evidence>
<feature type="compositionally biased region" description="Polar residues" evidence="13">
    <location>
        <begin position="480"/>
        <end position="489"/>
    </location>
</feature>
<evidence type="ECO:0000256" key="1">
    <source>
        <dbReference type="ARBA" id="ARBA00004193"/>
    </source>
</evidence>
<dbReference type="SUPFAM" id="SSF50630">
    <property type="entry name" value="Acid proteases"/>
    <property type="match status" value="1"/>
</dbReference>
<dbReference type="InterPro" id="IPR033121">
    <property type="entry name" value="PEPTIDASE_A1"/>
</dbReference>
<dbReference type="InterPro" id="IPR021109">
    <property type="entry name" value="Peptidase_aspartic_dom_sf"/>
</dbReference>
<keyword evidence="7 12" id="KW-0378">Hydrolase</keyword>
<gene>
    <name evidence="16" type="ORF">LUZ63_004708</name>
</gene>
<evidence type="ECO:0000313" key="17">
    <source>
        <dbReference type="Proteomes" id="UP001151287"/>
    </source>
</evidence>
<dbReference type="GO" id="GO:0004190">
    <property type="term" value="F:aspartic-type endopeptidase activity"/>
    <property type="evidence" value="ECO:0007669"/>
    <property type="project" value="UniProtKB-KW"/>
</dbReference>
<accession>A0A9Q0CLP9</accession>
<evidence type="ECO:0000256" key="12">
    <source>
        <dbReference type="RuleBase" id="RU000454"/>
    </source>
</evidence>
<keyword evidence="9" id="KW-0325">Glycoprotein</keyword>
<keyword evidence="5 14" id="KW-0732">Signal</keyword>
<organism evidence="16 17">
    <name type="scientific">Rhynchospora breviuscula</name>
    <dbReference type="NCBI Taxonomy" id="2022672"/>
    <lineage>
        <taxon>Eukaryota</taxon>
        <taxon>Viridiplantae</taxon>
        <taxon>Streptophyta</taxon>
        <taxon>Embryophyta</taxon>
        <taxon>Tracheophyta</taxon>
        <taxon>Spermatophyta</taxon>
        <taxon>Magnoliopsida</taxon>
        <taxon>Liliopsida</taxon>
        <taxon>Poales</taxon>
        <taxon>Cyperaceae</taxon>
        <taxon>Cyperoideae</taxon>
        <taxon>Rhynchosporeae</taxon>
        <taxon>Rhynchospora</taxon>
    </lineage>
</organism>
<sequence>MAYLGLLTSILTLICLAQSSESATLSLRLVHRFSDEARVSVSAPGGDGWRWPSRGSMGYYRTLLRSDLQRQKRRLGVRYQALFPDEGSDTFSLGNDFGWLHYTWIDIGTPNVSFLVALDSGSDLLWVPCDCIQCAPLSGYHSSFVCQFQLFPRDKDLGMYNPAESSTSRHLPCSHELCQLGSSCKADKQPCPYNISYYTENTYSSGLLVEDKIYLTSSDGHGSIQASVIIGCGRRQGGGYLEGMAPDGLLGLGLGEISVPSFLSKVGLVKNSFSICFKEDNSGHIYFGDEGVPSQKSTPFVPLDGKYIYYIIEVDRCCVGHKCFEQSGLQALFDTGSSFTFVPQDIYKRVSLEFDKQVNASRADFDGYPFEYCYKSSPVAMPDIPNLTLTFAVNKSFLVVDPIFNAYGEQGQLAGFCLALQPTTDILATIGQNFMTGYHVAFDRENLKLGWSRSDCGDLGSSTKVPLTPEKQPNRPENPLPTNEQQSSPGHAVSPAEAGRAPTGHNSSDVSQKEPFLHFCLLLLLMTQFTVFSVG</sequence>
<dbReference type="GO" id="GO:0006508">
    <property type="term" value="P:proteolysis"/>
    <property type="evidence" value="ECO:0007669"/>
    <property type="project" value="UniProtKB-KW"/>
</dbReference>
<feature type="active site" evidence="11">
    <location>
        <position position="334"/>
    </location>
</feature>
<keyword evidence="4 12" id="KW-0645">Protease</keyword>
<dbReference type="InterPro" id="IPR032799">
    <property type="entry name" value="TAXi_C"/>
</dbReference>
<evidence type="ECO:0000256" key="5">
    <source>
        <dbReference type="ARBA" id="ARBA00022729"/>
    </source>
</evidence>
<comment type="similarity">
    <text evidence="2 12">Belongs to the peptidase A1 family.</text>
</comment>
<dbReference type="InterPro" id="IPR001969">
    <property type="entry name" value="Aspartic_peptidase_AS"/>
</dbReference>
<comment type="caution">
    <text evidence="16">The sequence shown here is derived from an EMBL/GenBank/DDBJ whole genome shotgun (WGS) entry which is preliminary data.</text>
</comment>
<dbReference type="PROSITE" id="PS00141">
    <property type="entry name" value="ASP_PROTEASE"/>
    <property type="match status" value="2"/>
</dbReference>
<dbReference type="EMBL" id="JAMQYH010000002">
    <property type="protein sequence ID" value="KAJ1696196.1"/>
    <property type="molecule type" value="Genomic_DNA"/>
</dbReference>
<dbReference type="FunFam" id="2.40.70.10:FF:000014">
    <property type="entry name" value="Aspartyl protease family protein 1"/>
    <property type="match status" value="1"/>
</dbReference>
<keyword evidence="10" id="KW-0449">Lipoprotein</keyword>
<evidence type="ECO:0000313" key="16">
    <source>
        <dbReference type="EMBL" id="KAJ1696196.1"/>
    </source>
</evidence>
<feature type="signal peptide" evidence="14">
    <location>
        <begin position="1"/>
        <end position="22"/>
    </location>
</feature>